<dbReference type="Proteomes" id="UP000032702">
    <property type="component" value="Unassembled WGS sequence"/>
</dbReference>
<name>Q08T86_STIAD</name>
<proteinExistence type="predicted"/>
<evidence type="ECO:0000313" key="3">
    <source>
        <dbReference type="Proteomes" id="UP000032702"/>
    </source>
</evidence>
<organism evidence="2 3">
    <name type="scientific">Stigmatella aurantiaca (strain DW4/3-1)</name>
    <dbReference type="NCBI Taxonomy" id="378806"/>
    <lineage>
        <taxon>Bacteria</taxon>
        <taxon>Pseudomonadati</taxon>
        <taxon>Myxococcota</taxon>
        <taxon>Myxococcia</taxon>
        <taxon>Myxococcales</taxon>
        <taxon>Cystobacterineae</taxon>
        <taxon>Archangiaceae</taxon>
        <taxon>Stigmatella</taxon>
    </lineage>
</organism>
<feature type="compositionally biased region" description="Basic and acidic residues" evidence="1">
    <location>
        <begin position="76"/>
        <end position="87"/>
    </location>
</feature>
<keyword evidence="2" id="KW-0689">Ribosomal protein</keyword>
<evidence type="ECO:0000256" key="1">
    <source>
        <dbReference type="SAM" id="MobiDB-lite"/>
    </source>
</evidence>
<dbReference type="GO" id="GO:0005840">
    <property type="term" value="C:ribosome"/>
    <property type="evidence" value="ECO:0007669"/>
    <property type="project" value="UniProtKB-KW"/>
</dbReference>
<gene>
    <name evidence="2" type="ORF">STIAU_6240</name>
</gene>
<sequence>GRSTCPRRLGTRRIPGQRKPGRGSALEGGVAAHLGMLAHVPRDGKEFLKAGYSGWLWNSSASRRWAAVAGVLPQDEARAERAGRRGCGESWAAPEGDGLR</sequence>
<protein>
    <submittedName>
        <fullName evidence="2">50S ribosomal protein L2P, putative</fullName>
    </submittedName>
</protein>
<evidence type="ECO:0000313" key="2">
    <source>
        <dbReference type="EMBL" id="EAU63684.1"/>
    </source>
</evidence>
<dbReference type="AlphaFoldDB" id="Q08T86"/>
<feature type="region of interest" description="Disordered" evidence="1">
    <location>
        <begin position="1"/>
        <end position="25"/>
    </location>
</feature>
<feature type="compositionally biased region" description="Basic residues" evidence="1">
    <location>
        <begin position="9"/>
        <end position="21"/>
    </location>
</feature>
<comment type="caution">
    <text evidence="2">The sequence shown here is derived from an EMBL/GenBank/DDBJ whole genome shotgun (WGS) entry which is preliminary data.</text>
</comment>
<accession>Q08T86</accession>
<keyword evidence="2" id="KW-0687">Ribonucleoprotein</keyword>
<feature type="non-terminal residue" evidence="2">
    <location>
        <position position="1"/>
    </location>
</feature>
<reference evidence="2 3" key="1">
    <citation type="submission" date="2006-04" db="EMBL/GenBank/DDBJ databases">
        <authorList>
            <person name="Nierman W.C."/>
        </authorList>
    </citation>
    <scope>NUCLEOTIDE SEQUENCE [LARGE SCALE GENOMIC DNA]</scope>
    <source>
        <strain evidence="2 3">DW4/3-1</strain>
    </source>
</reference>
<dbReference type="EMBL" id="AAMD01000151">
    <property type="protein sequence ID" value="EAU63684.1"/>
    <property type="molecule type" value="Genomic_DNA"/>
</dbReference>
<feature type="region of interest" description="Disordered" evidence="1">
    <location>
        <begin position="76"/>
        <end position="100"/>
    </location>
</feature>